<dbReference type="InterPro" id="IPR056666">
    <property type="entry name" value="DrmE_C"/>
</dbReference>
<dbReference type="AlphaFoldDB" id="A0A9X0M9D0"/>
<dbReference type="EMBL" id="LOMO01000276">
    <property type="protein sequence ID" value="KXY26708.1"/>
    <property type="molecule type" value="Genomic_DNA"/>
</dbReference>
<gene>
    <name evidence="2" type="ORF">AT268_04320</name>
</gene>
<dbReference type="Pfam" id="PF24957">
    <property type="entry name" value="DrmE_C"/>
    <property type="match status" value="1"/>
</dbReference>
<sequence>MKKIQLTDKSFLKCNTIDFNLFNEEMSIINELITGIKKRENYLVFTPNEKMFFSLLLQTLYKEETINFKHNKQPEKRLEVLIITKKNNMKEFFLNCTVNSNELFLLCNRLHHHLGFCNIDDPYFARVYWRHLLYKYYSGEIPSEVPLHYIYPVATGYHTLQTISRGNRNLLGRKDSQPPTFNITDNIDKLKDRSIKYDYVFVDCSRIKKNISNFPTGTLFFFNSPLDDRIVYLQRYNLKQYLLVGDILKSINYQESCNIKQLSQEMFRKSSINSVEIEYVSSNFEREIERAIQLLDVLKKQRFSKYDVHGVAKLIYLFIRMPVNAALYDLIAKLQPYEETIRDIMQELKESDYRYENDSFEQIIEMLEDILYKCKLDSVCPKWEQLKGYLLKEYSCGKSICIVSPNKIAQLALKEMLSISIGVSLSDMEDNGIFFVLANDIINEMKVITCDSLVIYSSLNLSDLSLLLKCNYKNARVYLYNIEINLLINKLKTVIDVENYALKHFEIRQGSVGNIYIYLFSRLNRFVRQKKVNQDETLSKLMEEVTQSETYLLREFREYKGKKAVTGFLVYFNDNSLAFFTKNSRIQVLDKKNKRVIRKRFKDLCIKDEILFIDNDARKDIYNIFIHSIENMDINKKLYMLIERWRELYEEKFLESRMTDEKLYMKMRTIGWEKTTKSILRNWRTGYSYGPRNKEDIILLGKALEIPEFINNTDIYYNAMSKVRVERRRASRILNKIIYFSNKKIDHEEIAMIENYNLSVEQLKESLLIKTVKNIELNRGYRIKPIEMGLIFGSMEKE</sequence>
<accession>A0A9X0M9D0</accession>
<comment type="caution">
    <text evidence="2">The sequence shown here is derived from an EMBL/GenBank/DDBJ whole genome shotgun (WGS) entry which is preliminary data.</text>
</comment>
<evidence type="ECO:0000313" key="3">
    <source>
        <dbReference type="Proteomes" id="UP000075476"/>
    </source>
</evidence>
<protein>
    <recommendedName>
        <fullName evidence="1">DISARM protein DrmE C-terminal domain-containing protein</fullName>
    </recommendedName>
</protein>
<dbReference type="Proteomes" id="UP000075476">
    <property type="component" value="Unassembled WGS sequence"/>
</dbReference>
<proteinExistence type="predicted"/>
<name>A0A9X0M9D0_BACCE</name>
<reference evidence="2 3" key="1">
    <citation type="submission" date="2015-12" db="EMBL/GenBank/DDBJ databases">
        <title>Bacillus cereus Group isolate.</title>
        <authorList>
            <person name="Kovac J."/>
        </authorList>
    </citation>
    <scope>NUCLEOTIDE SEQUENCE [LARGE SCALE GENOMIC DNA]</scope>
    <source>
        <strain evidence="2 3">FSL K6-0073</strain>
    </source>
</reference>
<feature type="domain" description="DISARM protein DrmE C-terminal" evidence="1">
    <location>
        <begin position="570"/>
        <end position="738"/>
    </location>
</feature>
<dbReference type="NCBIfam" id="NF038316">
    <property type="entry name" value="DrmE_fam"/>
    <property type="match status" value="1"/>
</dbReference>
<evidence type="ECO:0000313" key="2">
    <source>
        <dbReference type="EMBL" id="KXY26708.1"/>
    </source>
</evidence>
<organism evidence="2 3">
    <name type="scientific">Bacillus cereus</name>
    <dbReference type="NCBI Taxonomy" id="1396"/>
    <lineage>
        <taxon>Bacteria</taxon>
        <taxon>Bacillati</taxon>
        <taxon>Bacillota</taxon>
        <taxon>Bacilli</taxon>
        <taxon>Bacillales</taxon>
        <taxon>Bacillaceae</taxon>
        <taxon>Bacillus</taxon>
        <taxon>Bacillus cereus group</taxon>
    </lineage>
</organism>
<dbReference type="InterPro" id="IPR049794">
    <property type="entry name" value="DrmE"/>
</dbReference>
<dbReference type="NCBIfam" id="NF038323">
    <property type="entry name" value="DISARM_DrmE"/>
    <property type="match status" value="1"/>
</dbReference>
<dbReference type="RefSeq" id="WP_061664694.1">
    <property type="nucleotide sequence ID" value="NZ_LOMO01000276.1"/>
</dbReference>
<evidence type="ECO:0000259" key="1">
    <source>
        <dbReference type="Pfam" id="PF24957"/>
    </source>
</evidence>